<proteinExistence type="predicted"/>
<evidence type="ECO:0000313" key="3">
    <source>
        <dbReference type="Proteomes" id="UP000434276"/>
    </source>
</evidence>
<keyword evidence="1" id="KW-0732">Signal</keyword>
<reference evidence="2 3" key="1">
    <citation type="submission" date="2019-12" db="EMBL/GenBank/DDBJ databases">
        <authorList>
            <person name="Jiao W.-B."/>
            <person name="Schneeberger K."/>
        </authorList>
    </citation>
    <scope>NUCLEOTIDE SEQUENCE [LARGE SCALE GENOMIC DNA]</scope>
    <source>
        <strain evidence="3">cv. C24</strain>
    </source>
</reference>
<accession>A0A5S9X0N8</accession>
<protein>
    <recommendedName>
        <fullName evidence="4">Transmembrane protein</fullName>
    </recommendedName>
</protein>
<feature type="chain" id="PRO_5025066171" description="Transmembrane protein" evidence="1">
    <location>
        <begin position="18"/>
        <end position="47"/>
    </location>
</feature>
<dbReference type="EMBL" id="CACSHJ010000088">
    <property type="protein sequence ID" value="CAA0370191.1"/>
    <property type="molecule type" value="Genomic_DNA"/>
</dbReference>
<gene>
    <name evidence="2" type="ORF">C24_LOCUS8546</name>
</gene>
<evidence type="ECO:0000313" key="2">
    <source>
        <dbReference type="EMBL" id="CAA0370191.1"/>
    </source>
</evidence>
<dbReference type="Proteomes" id="UP000434276">
    <property type="component" value="Unassembled WGS sequence"/>
</dbReference>
<dbReference type="AlphaFoldDB" id="A0A5S9X0N8"/>
<sequence>MCLLLWSYLVHCGSCDSDTLTTRFLEIDVACCLLMSAVVLMGLLVDF</sequence>
<dbReference type="OrthoDB" id="1062626at2759"/>
<feature type="signal peptide" evidence="1">
    <location>
        <begin position="1"/>
        <end position="17"/>
    </location>
</feature>
<name>A0A5S9X0N8_ARATH</name>
<organism evidence="2 3">
    <name type="scientific">Arabidopsis thaliana</name>
    <name type="common">Mouse-ear cress</name>
    <dbReference type="NCBI Taxonomy" id="3702"/>
    <lineage>
        <taxon>Eukaryota</taxon>
        <taxon>Viridiplantae</taxon>
        <taxon>Streptophyta</taxon>
        <taxon>Embryophyta</taxon>
        <taxon>Tracheophyta</taxon>
        <taxon>Spermatophyta</taxon>
        <taxon>Magnoliopsida</taxon>
        <taxon>eudicotyledons</taxon>
        <taxon>Gunneridae</taxon>
        <taxon>Pentapetalae</taxon>
        <taxon>rosids</taxon>
        <taxon>malvids</taxon>
        <taxon>Brassicales</taxon>
        <taxon>Brassicaceae</taxon>
        <taxon>Camelineae</taxon>
        <taxon>Arabidopsis</taxon>
    </lineage>
</organism>
<evidence type="ECO:0000256" key="1">
    <source>
        <dbReference type="SAM" id="SignalP"/>
    </source>
</evidence>
<evidence type="ECO:0008006" key="4">
    <source>
        <dbReference type="Google" id="ProtNLM"/>
    </source>
</evidence>